<evidence type="ECO:0000313" key="2">
    <source>
        <dbReference type="EMBL" id="TGO03328.1"/>
    </source>
</evidence>
<evidence type="ECO:0000256" key="1">
    <source>
        <dbReference type="SAM" id="MobiDB-lite"/>
    </source>
</evidence>
<protein>
    <submittedName>
        <fullName evidence="2">Uncharacterized protein</fullName>
    </submittedName>
</protein>
<reference evidence="2 3" key="1">
    <citation type="journal article" date="2016" name="Front. Microbiol.">
        <title>Single-Cell (Meta-)Genomics of a Dimorphic Candidatus Thiomargarita nelsonii Reveals Genomic Plasticity.</title>
        <authorList>
            <person name="Flood B.E."/>
            <person name="Fliss P."/>
            <person name="Jones D.S."/>
            <person name="Dick G.J."/>
            <person name="Jain S."/>
            <person name="Kaster A.K."/>
            <person name="Winkel M."/>
            <person name="Mussmann M."/>
            <person name="Bailey J."/>
        </authorList>
    </citation>
    <scope>NUCLEOTIDE SEQUENCE [LARGE SCALE GENOMIC DNA]</scope>
    <source>
        <strain evidence="2">Hydrate Ridge</strain>
    </source>
</reference>
<organism evidence="2 3">
    <name type="scientific">Candidatus Thiomargarita nelsonii</name>
    <dbReference type="NCBI Taxonomy" id="1003181"/>
    <lineage>
        <taxon>Bacteria</taxon>
        <taxon>Pseudomonadati</taxon>
        <taxon>Pseudomonadota</taxon>
        <taxon>Gammaproteobacteria</taxon>
        <taxon>Thiotrichales</taxon>
        <taxon>Thiotrichaceae</taxon>
        <taxon>Thiomargarita</taxon>
    </lineage>
</organism>
<evidence type="ECO:0000313" key="3">
    <source>
        <dbReference type="Proteomes" id="UP000030428"/>
    </source>
</evidence>
<dbReference type="AlphaFoldDB" id="A0A4E0QRU5"/>
<sequence length="164" mass="18204">MLTSLKFFGIAALIAIGLFVVIQSSALQNDQKNSRIELDKDKDKDKDKDNTPLTENNQKNGLESELIKAGWESNAAHAVVALNKDWFTIHRVEKQIYLLKNLGHYSQLMPLFESHPETASLLAAANNPERLAQLFQNDDCYDIITGLFVQHAAPEDAAALANAL</sequence>
<feature type="region of interest" description="Disordered" evidence="1">
    <location>
        <begin position="37"/>
        <end position="59"/>
    </location>
</feature>
<feature type="compositionally biased region" description="Basic and acidic residues" evidence="1">
    <location>
        <begin position="37"/>
        <end position="50"/>
    </location>
</feature>
<dbReference type="EMBL" id="JSZA02000024">
    <property type="protein sequence ID" value="TGO03328.1"/>
    <property type="molecule type" value="Genomic_DNA"/>
</dbReference>
<comment type="caution">
    <text evidence="2">The sequence shown here is derived from an EMBL/GenBank/DDBJ whole genome shotgun (WGS) entry which is preliminary data.</text>
</comment>
<accession>A0A4E0QRU5</accession>
<proteinExistence type="predicted"/>
<keyword evidence="3" id="KW-1185">Reference proteome</keyword>
<gene>
    <name evidence="2" type="ORF">PN36_08220</name>
</gene>
<dbReference type="Proteomes" id="UP000030428">
    <property type="component" value="Unassembled WGS sequence"/>
</dbReference>
<name>A0A4E0QRU5_9GAMM</name>